<keyword evidence="9" id="KW-0560">Oxidoreductase</keyword>
<dbReference type="GO" id="GO:0016020">
    <property type="term" value="C:membrane"/>
    <property type="evidence" value="ECO:0007669"/>
    <property type="project" value="UniProtKB-SubCell"/>
</dbReference>
<dbReference type="PANTHER" id="PTHR24305">
    <property type="entry name" value="CYTOCHROME P450"/>
    <property type="match status" value="1"/>
</dbReference>
<dbReference type="InterPro" id="IPR050121">
    <property type="entry name" value="Cytochrome_P450_monoxygenase"/>
</dbReference>
<evidence type="ECO:0000256" key="8">
    <source>
        <dbReference type="ARBA" id="ARBA00022989"/>
    </source>
</evidence>
<protein>
    <recommendedName>
        <fullName evidence="16">Cytochrome P450</fullName>
    </recommendedName>
</protein>
<evidence type="ECO:0000256" key="1">
    <source>
        <dbReference type="ARBA" id="ARBA00001971"/>
    </source>
</evidence>
<keyword evidence="12 13" id="KW-0472">Membrane</keyword>
<evidence type="ECO:0000256" key="7">
    <source>
        <dbReference type="ARBA" id="ARBA00022723"/>
    </source>
</evidence>
<dbReference type="Gene3D" id="1.10.630.10">
    <property type="entry name" value="Cytochrome P450"/>
    <property type="match status" value="1"/>
</dbReference>
<evidence type="ECO:0000256" key="5">
    <source>
        <dbReference type="ARBA" id="ARBA00022617"/>
    </source>
</evidence>
<evidence type="ECO:0000256" key="2">
    <source>
        <dbReference type="ARBA" id="ARBA00004370"/>
    </source>
</evidence>
<comment type="pathway">
    <text evidence="3">Secondary metabolite biosynthesis; terpenoid biosynthesis.</text>
</comment>
<feature type="transmembrane region" description="Helical" evidence="13">
    <location>
        <begin position="12"/>
        <end position="34"/>
    </location>
</feature>
<keyword evidence="11" id="KW-0503">Monooxygenase</keyword>
<organism evidence="14 15">
    <name type="scientific">Mycena citricolor</name>
    <dbReference type="NCBI Taxonomy" id="2018698"/>
    <lineage>
        <taxon>Eukaryota</taxon>
        <taxon>Fungi</taxon>
        <taxon>Dikarya</taxon>
        <taxon>Basidiomycota</taxon>
        <taxon>Agaricomycotina</taxon>
        <taxon>Agaricomycetes</taxon>
        <taxon>Agaricomycetidae</taxon>
        <taxon>Agaricales</taxon>
        <taxon>Marasmiineae</taxon>
        <taxon>Mycenaceae</taxon>
        <taxon>Mycena</taxon>
    </lineage>
</organism>
<evidence type="ECO:0000256" key="9">
    <source>
        <dbReference type="ARBA" id="ARBA00023002"/>
    </source>
</evidence>
<dbReference type="AlphaFoldDB" id="A0AAD2HS88"/>
<dbReference type="GO" id="GO:0005506">
    <property type="term" value="F:iron ion binding"/>
    <property type="evidence" value="ECO:0007669"/>
    <property type="project" value="InterPro"/>
</dbReference>
<keyword evidence="8 13" id="KW-1133">Transmembrane helix</keyword>
<dbReference type="GO" id="GO:0004497">
    <property type="term" value="F:monooxygenase activity"/>
    <property type="evidence" value="ECO:0007669"/>
    <property type="project" value="UniProtKB-KW"/>
</dbReference>
<dbReference type="PANTHER" id="PTHR24305:SF166">
    <property type="entry name" value="CYTOCHROME P450 12A4, MITOCHONDRIAL-RELATED"/>
    <property type="match status" value="1"/>
</dbReference>
<comment type="cofactor">
    <cofactor evidence="1">
        <name>heme</name>
        <dbReference type="ChEBI" id="CHEBI:30413"/>
    </cofactor>
</comment>
<evidence type="ECO:0000256" key="4">
    <source>
        <dbReference type="ARBA" id="ARBA00010617"/>
    </source>
</evidence>
<comment type="caution">
    <text evidence="14">The sequence shown here is derived from an EMBL/GenBank/DDBJ whole genome shotgun (WGS) entry which is preliminary data.</text>
</comment>
<reference evidence="14" key="1">
    <citation type="submission" date="2023-11" db="EMBL/GenBank/DDBJ databases">
        <authorList>
            <person name="De Vega J J."/>
            <person name="De Vega J J."/>
        </authorList>
    </citation>
    <scope>NUCLEOTIDE SEQUENCE</scope>
</reference>
<keyword evidence="5" id="KW-0349">Heme</keyword>
<comment type="similarity">
    <text evidence="4">Belongs to the cytochrome P450 family.</text>
</comment>
<evidence type="ECO:0000256" key="11">
    <source>
        <dbReference type="ARBA" id="ARBA00023033"/>
    </source>
</evidence>
<keyword evidence="7" id="KW-0479">Metal-binding</keyword>
<dbReference type="InterPro" id="IPR001128">
    <property type="entry name" value="Cyt_P450"/>
</dbReference>
<dbReference type="SUPFAM" id="SSF48264">
    <property type="entry name" value="Cytochrome P450"/>
    <property type="match status" value="1"/>
</dbReference>
<sequence>MLLDHVALPAQSVAGNIALAACAYALFVVGHFALHLLSSWALLRHVPGPPSSSFLWGEEWNLFYNSPGSYYCTWHKQFGRVVKFRGACGHQILSITDRRAISFILGSEGTYKFPKPDGVRAWFLRTLGERTKSLKDLPLIDSQEKEFCKVAHERQRRSLAPALTQQSVRNFTSIFYETSAKLAVQWGKVIDDSEFSDGVEIEVTNWAGRFALETIARAAFSYDFNLLSGEPSALIDALDGLTNNENKASSFYMRALFWVFPGILSIGKKGEMIRKTKDELGTIARNMWQDVKHGDSSAEKTLLSMMLKAPGAMLEEEEIVAQMRTILSAGWVLYELAINTKVQDDLRIELSSPGDIDQHSLLDFIVLEALRLHPPILENHHQASETIAVPLSESLPETSSSVLVIPKGTILFIPVNVMQTDPEIWGEDAHLFRPYRFQDRAMERQLFVFSEGHVIFFASSRATSLIIRISDLALASANVSL</sequence>
<evidence type="ECO:0008006" key="16">
    <source>
        <dbReference type="Google" id="ProtNLM"/>
    </source>
</evidence>
<gene>
    <name evidence="14" type="ORF">MYCIT1_LOCUS30237</name>
</gene>
<evidence type="ECO:0000256" key="12">
    <source>
        <dbReference type="ARBA" id="ARBA00023136"/>
    </source>
</evidence>
<accession>A0AAD2HS88</accession>
<dbReference type="Proteomes" id="UP001295794">
    <property type="component" value="Unassembled WGS sequence"/>
</dbReference>
<evidence type="ECO:0000256" key="3">
    <source>
        <dbReference type="ARBA" id="ARBA00004721"/>
    </source>
</evidence>
<evidence type="ECO:0000256" key="6">
    <source>
        <dbReference type="ARBA" id="ARBA00022692"/>
    </source>
</evidence>
<keyword evidence="15" id="KW-1185">Reference proteome</keyword>
<proteinExistence type="inferred from homology"/>
<evidence type="ECO:0000256" key="10">
    <source>
        <dbReference type="ARBA" id="ARBA00023004"/>
    </source>
</evidence>
<evidence type="ECO:0000256" key="13">
    <source>
        <dbReference type="SAM" id="Phobius"/>
    </source>
</evidence>
<dbReference type="Pfam" id="PF00067">
    <property type="entry name" value="p450"/>
    <property type="match status" value="1"/>
</dbReference>
<dbReference type="EMBL" id="CAVNYO010000440">
    <property type="protein sequence ID" value="CAK5279903.1"/>
    <property type="molecule type" value="Genomic_DNA"/>
</dbReference>
<dbReference type="InterPro" id="IPR036396">
    <property type="entry name" value="Cyt_P450_sf"/>
</dbReference>
<evidence type="ECO:0000313" key="14">
    <source>
        <dbReference type="EMBL" id="CAK5279903.1"/>
    </source>
</evidence>
<keyword evidence="10" id="KW-0408">Iron</keyword>
<comment type="subcellular location">
    <subcellularLocation>
        <location evidence="2">Membrane</location>
    </subcellularLocation>
</comment>
<keyword evidence="6 13" id="KW-0812">Transmembrane</keyword>
<dbReference type="GO" id="GO:0020037">
    <property type="term" value="F:heme binding"/>
    <property type="evidence" value="ECO:0007669"/>
    <property type="project" value="InterPro"/>
</dbReference>
<evidence type="ECO:0000313" key="15">
    <source>
        <dbReference type="Proteomes" id="UP001295794"/>
    </source>
</evidence>
<dbReference type="GO" id="GO:0016705">
    <property type="term" value="F:oxidoreductase activity, acting on paired donors, with incorporation or reduction of molecular oxygen"/>
    <property type="evidence" value="ECO:0007669"/>
    <property type="project" value="InterPro"/>
</dbReference>
<name>A0AAD2HS88_9AGAR</name>